<dbReference type="RefSeq" id="WP_047911993.1">
    <property type="nucleotide sequence ID" value="NZ_CP118101.1"/>
</dbReference>
<dbReference type="EMBL" id="CP118108">
    <property type="protein sequence ID" value="WDI00209.1"/>
    <property type="molecule type" value="Genomic_DNA"/>
</dbReference>
<reference evidence="1 4" key="1">
    <citation type="submission" date="2023-02" db="EMBL/GenBank/DDBJ databases">
        <title>Pathogen: clinical or host-associated sample.</title>
        <authorList>
            <person name="Hergert J."/>
            <person name="Casey R."/>
            <person name="Wagner J."/>
            <person name="Young E.L."/>
            <person name="Oakeson K.F."/>
        </authorList>
    </citation>
    <scope>NUCLEOTIDE SEQUENCE</scope>
    <source>
        <strain evidence="2 4">2022CK-00829</strain>
        <strain evidence="1">2022CK-00830</strain>
    </source>
</reference>
<evidence type="ECO:0000313" key="2">
    <source>
        <dbReference type="EMBL" id="WDI00209.1"/>
    </source>
</evidence>
<dbReference type="EMBL" id="CP118101">
    <property type="protein sequence ID" value="WDH80524.1"/>
    <property type="molecule type" value="Genomic_DNA"/>
</dbReference>
<evidence type="ECO:0000313" key="3">
    <source>
        <dbReference type="Proteomes" id="UP001220962"/>
    </source>
</evidence>
<proteinExistence type="predicted"/>
<gene>
    <name evidence="1" type="ORF">PUW23_13215</name>
    <name evidence="2" type="ORF">PUW25_12880</name>
</gene>
<dbReference type="InterPro" id="IPR007344">
    <property type="entry name" value="GrpB/CoaE"/>
</dbReference>
<dbReference type="InterPro" id="IPR043519">
    <property type="entry name" value="NT_sf"/>
</dbReference>
<dbReference type="AlphaFoldDB" id="A0AAX3MUP9"/>
<protein>
    <submittedName>
        <fullName evidence="1">GrpB family protein</fullName>
    </submittedName>
</protein>
<evidence type="ECO:0000313" key="4">
    <source>
        <dbReference type="Proteomes" id="UP001221519"/>
    </source>
</evidence>
<dbReference type="Gene3D" id="3.30.460.10">
    <property type="entry name" value="Beta Polymerase, domain 2"/>
    <property type="match status" value="1"/>
</dbReference>
<accession>A0AAX3MUP9</accession>
<dbReference type="Proteomes" id="UP001221519">
    <property type="component" value="Chromosome"/>
</dbReference>
<organism evidence="1 3">
    <name type="scientific">Paenibacillus urinalis</name>
    <dbReference type="NCBI Taxonomy" id="521520"/>
    <lineage>
        <taxon>Bacteria</taxon>
        <taxon>Bacillati</taxon>
        <taxon>Bacillota</taxon>
        <taxon>Bacilli</taxon>
        <taxon>Bacillales</taxon>
        <taxon>Paenibacillaceae</taxon>
        <taxon>Paenibacillus</taxon>
    </lineage>
</organism>
<dbReference type="Pfam" id="PF04229">
    <property type="entry name" value="GrpB"/>
    <property type="match status" value="1"/>
</dbReference>
<name>A0AAX3MUP9_9BACL</name>
<evidence type="ECO:0000313" key="1">
    <source>
        <dbReference type="EMBL" id="WDH80524.1"/>
    </source>
</evidence>
<sequence length="173" mass="20335">MNIVVKEYDANWVHQFQKEARLIRKVLEGEILEIYHIGSTAVPGLKAKPIIDIMPVVNKIENVDGFNSKMIDIGYEPLGEFGMAGRRYFRKGGENRTHQVHFFQVDHVYEIERHIAVRDYLKSHLKDVQEYGELKVHLAKRFPKDIEGYSVGKDAFVKDLERRALLWWQERIQ</sequence>
<dbReference type="PANTHER" id="PTHR34822">
    <property type="entry name" value="GRPB DOMAIN PROTEIN (AFU_ORTHOLOGUE AFUA_1G01530)"/>
    <property type="match status" value="1"/>
</dbReference>
<dbReference type="Proteomes" id="UP001220962">
    <property type="component" value="Chromosome"/>
</dbReference>
<keyword evidence="4" id="KW-1185">Reference proteome</keyword>
<dbReference type="PANTHER" id="PTHR34822:SF1">
    <property type="entry name" value="GRPB FAMILY PROTEIN"/>
    <property type="match status" value="1"/>
</dbReference>
<dbReference type="SUPFAM" id="SSF81301">
    <property type="entry name" value="Nucleotidyltransferase"/>
    <property type="match status" value="1"/>
</dbReference>